<sequence>MKKFALAILALGIAAGNLSASEPDGLTLPRGFHASVVAQDLGSIRHMAIRDNGDIYVSTRRTKTQTLGILALRLGPDHKATQIEHFSTVDQGTGIRIYKGALYASSNTAVYRFPFEGNALVPTAAPQTVVEGLAPSGHSLAFDGKGNLFVSLDAGMNICGTPGAPKGEKPVGQKPCPALEARAGVWKFDDSKLNQKFSDGEHFATGIRTMSALDWRNGDTLYGAMHGRDATHAAFPDLVSEADDNAIPDEMFRIAPSTDMGWPYTYYDGVRKQRVLAPEYGGDG</sequence>
<feature type="chain" id="PRO_5009240844" description="Pyrroloquinoline quinone-dependent pyranose dehydrogenase beta-propeller domain-containing protein" evidence="1">
    <location>
        <begin position="21"/>
        <end position="284"/>
    </location>
</feature>
<dbReference type="RefSeq" id="WP_197674912.1">
    <property type="nucleotide sequence ID" value="NZ_LT629690.1"/>
</dbReference>
<name>A0A1G7EJP8_9BACT</name>
<dbReference type="Proteomes" id="UP000182427">
    <property type="component" value="Chromosome I"/>
</dbReference>
<feature type="signal peptide" evidence="1">
    <location>
        <begin position="1"/>
        <end position="20"/>
    </location>
</feature>
<dbReference type="AlphaFoldDB" id="A0A1G7EJP8"/>
<proteinExistence type="predicted"/>
<keyword evidence="4" id="KW-1185">Reference proteome</keyword>
<organism evidence="3 4">
    <name type="scientific">Terriglobus roseus</name>
    <dbReference type="NCBI Taxonomy" id="392734"/>
    <lineage>
        <taxon>Bacteria</taxon>
        <taxon>Pseudomonadati</taxon>
        <taxon>Acidobacteriota</taxon>
        <taxon>Terriglobia</taxon>
        <taxon>Terriglobales</taxon>
        <taxon>Acidobacteriaceae</taxon>
        <taxon>Terriglobus</taxon>
    </lineage>
</organism>
<evidence type="ECO:0000313" key="4">
    <source>
        <dbReference type="Proteomes" id="UP000182427"/>
    </source>
</evidence>
<evidence type="ECO:0000313" key="3">
    <source>
        <dbReference type="EMBL" id="SDE63868.1"/>
    </source>
</evidence>
<feature type="non-terminal residue" evidence="3">
    <location>
        <position position="284"/>
    </location>
</feature>
<reference evidence="3 4" key="1">
    <citation type="submission" date="2016-10" db="EMBL/GenBank/DDBJ databases">
        <authorList>
            <person name="de Groot N.N."/>
        </authorList>
    </citation>
    <scope>NUCLEOTIDE SEQUENCE [LARGE SCALE GENOMIC DNA]</scope>
    <source>
        <strain evidence="3 4">GAS232</strain>
    </source>
</reference>
<dbReference type="InterPro" id="IPR011042">
    <property type="entry name" value="6-blade_b-propeller_TolB-like"/>
</dbReference>
<dbReference type="EMBL" id="LT629690">
    <property type="protein sequence ID" value="SDE63868.1"/>
    <property type="molecule type" value="Genomic_DNA"/>
</dbReference>
<dbReference type="InterPro" id="IPR011041">
    <property type="entry name" value="Quinoprot_gluc/sorb_DH_b-prop"/>
</dbReference>
<dbReference type="Pfam" id="PF22807">
    <property type="entry name" value="TrAA12"/>
    <property type="match status" value="1"/>
</dbReference>
<feature type="domain" description="Pyrroloquinoline quinone-dependent pyranose dehydrogenase beta-propeller" evidence="2">
    <location>
        <begin position="28"/>
        <end position="229"/>
    </location>
</feature>
<dbReference type="SUPFAM" id="SSF50952">
    <property type="entry name" value="Soluble quinoprotein glucose dehydrogenase"/>
    <property type="match status" value="1"/>
</dbReference>
<dbReference type="Gene3D" id="2.120.10.30">
    <property type="entry name" value="TolB, C-terminal domain"/>
    <property type="match status" value="1"/>
</dbReference>
<protein>
    <recommendedName>
        <fullName evidence="2">Pyrroloquinoline quinone-dependent pyranose dehydrogenase beta-propeller domain-containing protein</fullName>
    </recommendedName>
</protein>
<evidence type="ECO:0000256" key="1">
    <source>
        <dbReference type="SAM" id="SignalP"/>
    </source>
</evidence>
<keyword evidence="1" id="KW-0732">Signal</keyword>
<evidence type="ECO:0000259" key="2">
    <source>
        <dbReference type="Pfam" id="PF22807"/>
    </source>
</evidence>
<accession>A0A1G7EJP8</accession>
<gene>
    <name evidence="3" type="ORF">SAMN05444167_0001</name>
</gene>
<dbReference type="InterPro" id="IPR054539">
    <property type="entry name" value="Beta-prop_PDH"/>
</dbReference>